<keyword evidence="2" id="KW-1185">Reference proteome</keyword>
<evidence type="ECO:0000313" key="1">
    <source>
        <dbReference type="EMBL" id="KAL1392877.1"/>
    </source>
</evidence>
<comment type="caution">
    <text evidence="1">The sequence shown here is derived from an EMBL/GenBank/DDBJ whole genome shotgun (WGS) entry which is preliminary data.</text>
</comment>
<sequence>MPASASRSVIGSLRFEVKRKYMVTDNNGALLKYSKNICYAGMESADLGSRLSVGCLPCAERIRVCHQEHCPGKGAPFSGFVIRTV</sequence>
<organism evidence="1 2">
    <name type="scientific">Culex pipiens pipiens</name>
    <name type="common">Northern house mosquito</name>
    <dbReference type="NCBI Taxonomy" id="38569"/>
    <lineage>
        <taxon>Eukaryota</taxon>
        <taxon>Metazoa</taxon>
        <taxon>Ecdysozoa</taxon>
        <taxon>Arthropoda</taxon>
        <taxon>Hexapoda</taxon>
        <taxon>Insecta</taxon>
        <taxon>Pterygota</taxon>
        <taxon>Neoptera</taxon>
        <taxon>Endopterygota</taxon>
        <taxon>Diptera</taxon>
        <taxon>Nematocera</taxon>
        <taxon>Culicoidea</taxon>
        <taxon>Culicidae</taxon>
        <taxon>Culicinae</taxon>
        <taxon>Culicini</taxon>
        <taxon>Culex</taxon>
        <taxon>Culex</taxon>
    </lineage>
</organism>
<accession>A0ABD1D3G7</accession>
<dbReference type="Proteomes" id="UP001562425">
    <property type="component" value="Unassembled WGS sequence"/>
</dbReference>
<dbReference type="EMBL" id="JBEHCU010007733">
    <property type="protein sequence ID" value="KAL1392877.1"/>
    <property type="molecule type" value="Genomic_DNA"/>
</dbReference>
<dbReference type="AlphaFoldDB" id="A0ABD1D3G7"/>
<evidence type="ECO:0000313" key="2">
    <source>
        <dbReference type="Proteomes" id="UP001562425"/>
    </source>
</evidence>
<proteinExistence type="predicted"/>
<name>A0ABD1D3G7_CULPP</name>
<reference evidence="1 2" key="1">
    <citation type="submission" date="2024-05" db="EMBL/GenBank/DDBJ databases">
        <title>Culex pipiens pipiens assembly and annotation.</title>
        <authorList>
            <person name="Alout H."/>
            <person name="Durand T."/>
        </authorList>
    </citation>
    <scope>NUCLEOTIDE SEQUENCE [LARGE SCALE GENOMIC DNA]</scope>
    <source>
        <strain evidence="1">HA-2024</strain>
        <tissue evidence="1">Whole body</tissue>
    </source>
</reference>
<gene>
    <name evidence="1" type="ORF">pipiens_012153</name>
</gene>
<protein>
    <submittedName>
        <fullName evidence="1">Uncharacterized protein</fullName>
    </submittedName>
</protein>